<feature type="region of interest" description="Disordered" evidence="1">
    <location>
        <begin position="124"/>
        <end position="156"/>
    </location>
</feature>
<evidence type="ECO:0000313" key="3">
    <source>
        <dbReference type="Proteomes" id="UP000294360"/>
    </source>
</evidence>
<feature type="compositionally biased region" description="Basic residues" evidence="1">
    <location>
        <begin position="55"/>
        <end position="64"/>
    </location>
</feature>
<evidence type="ECO:0000313" key="2">
    <source>
        <dbReference type="EMBL" id="VFU17544.1"/>
    </source>
</evidence>
<feature type="compositionally biased region" description="Polar residues" evidence="1">
    <location>
        <begin position="145"/>
        <end position="156"/>
    </location>
</feature>
<protein>
    <submittedName>
        <fullName evidence="2">Uncharacterized protein</fullName>
    </submittedName>
</protein>
<feature type="compositionally biased region" description="Basic and acidic residues" evidence="1">
    <location>
        <begin position="25"/>
        <end position="46"/>
    </location>
</feature>
<name>A0A4V6INC9_METTU</name>
<evidence type="ECO:0000256" key="1">
    <source>
        <dbReference type="SAM" id="MobiDB-lite"/>
    </source>
</evidence>
<feature type="compositionally biased region" description="Basic and acidic residues" evidence="1">
    <location>
        <begin position="65"/>
        <end position="77"/>
    </location>
</feature>
<feature type="region of interest" description="Disordered" evidence="1">
    <location>
        <begin position="1"/>
        <end position="93"/>
    </location>
</feature>
<gene>
    <name evidence="2" type="ORF">MTUNDRAET4_0098</name>
</gene>
<dbReference type="Proteomes" id="UP000294360">
    <property type="component" value="Plasmid 3"/>
</dbReference>
<accession>A0A4V6INC9</accession>
<dbReference type="AlphaFoldDB" id="A0A4V6INC9"/>
<sequence>MFLKASRRRRKRAASVEPPPVRQIKLADIHADHARSEMPDRAEFGRGRTVPQRAPAKRLHTQKFHVRERPHYGDRQRHPFPPHRVAIKRPQIRPDLLRNIDHRHPRIASPNQYDPVQLLRLPDDARNRAVVRRRSPREMPDQRTALHSKSPSNRWP</sequence>
<reference evidence="2 3" key="1">
    <citation type="submission" date="2019-03" db="EMBL/GenBank/DDBJ databases">
        <authorList>
            <person name="Kox A.R. M."/>
        </authorList>
    </citation>
    <scope>NUCLEOTIDE SEQUENCE [LARGE SCALE GENOMIC DNA]</scope>
    <source>
        <strain evidence="2">MTUNDRAET4 annotated genome</strain>
        <plasmid evidence="3">3</plasmid>
    </source>
</reference>
<organism evidence="2 3">
    <name type="scientific">Methylocella tundrae</name>
    <dbReference type="NCBI Taxonomy" id="227605"/>
    <lineage>
        <taxon>Bacteria</taxon>
        <taxon>Pseudomonadati</taxon>
        <taxon>Pseudomonadota</taxon>
        <taxon>Alphaproteobacteria</taxon>
        <taxon>Hyphomicrobiales</taxon>
        <taxon>Beijerinckiaceae</taxon>
        <taxon>Methylocella</taxon>
    </lineage>
</organism>
<keyword evidence="2" id="KW-0614">Plasmid</keyword>
<proteinExistence type="predicted"/>
<feature type="compositionally biased region" description="Basic residues" evidence="1">
    <location>
        <begin position="1"/>
        <end position="13"/>
    </location>
</feature>
<dbReference type="EMBL" id="LR536452">
    <property type="protein sequence ID" value="VFU17544.1"/>
    <property type="molecule type" value="Genomic_DNA"/>
</dbReference>
<geneLocation type="plasmid" evidence="2 3">
    <name>3</name>
</geneLocation>
<feature type="compositionally biased region" description="Basic residues" evidence="1">
    <location>
        <begin position="78"/>
        <end position="91"/>
    </location>
</feature>
<dbReference type="KEGG" id="mtun:MTUNDRAET4_0098.2"/>